<dbReference type="InterPro" id="IPR016024">
    <property type="entry name" value="ARM-type_fold"/>
</dbReference>
<dbReference type="Pfam" id="PF02259">
    <property type="entry name" value="FAT"/>
    <property type="match status" value="1"/>
</dbReference>
<keyword evidence="4" id="KW-1185">Reference proteome</keyword>
<dbReference type="eggNOG" id="KOG0889">
    <property type="taxonomic scope" value="Eukaryota"/>
</dbReference>
<feature type="region of interest" description="Disordered" evidence="1">
    <location>
        <begin position="472"/>
        <end position="527"/>
    </location>
</feature>
<feature type="compositionally biased region" description="Low complexity" evidence="1">
    <location>
        <begin position="2035"/>
        <end position="2051"/>
    </location>
</feature>
<feature type="compositionally biased region" description="Low complexity" evidence="1">
    <location>
        <begin position="472"/>
        <end position="499"/>
    </location>
</feature>
<dbReference type="GO" id="GO:0006355">
    <property type="term" value="P:regulation of DNA-templated transcription"/>
    <property type="evidence" value="ECO:0007669"/>
    <property type="project" value="TreeGrafter"/>
</dbReference>
<dbReference type="EnsemblMetazoa" id="tetur09g02600.1">
    <property type="protein sequence ID" value="tetur09g02600.1"/>
    <property type="gene ID" value="tetur09g02600"/>
</dbReference>
<dbReference type="PANTHER" id="PTHR11139:SF1">
    <property type="entry name" value="TRANSFORMATION_TRANSCRIPTION DOMAIN-ASSOCIATED PROTEIN"/>
    <property type="match status" value="1"/>
</dbReference>
<proteinExistence type="predicted"/>
<dbReference type="Pfam" id="PF20175">
    <property type="entry name" value="Tra1_central"/>
    <property type="match status" value="1"/>
</dbReference>
<feature type="region of interest" description="Disordered" evidence="1">
    <location>
        <begin position="2033"/>
        <end position="2055"/>
    </location>
</feature>
<reference evidence="3" key="2">
    <citation type="submission" date="2015-06" db="UniProtKB">
        <authorList>
            <consortium name="EnsemblMetazoa"/>
        </authorList>
    </citation>
    <scope>IDENTIFICATION</scope>
</reference>
<dbReference type="GO" id="GO:0006281">
    <property type="term" value="P:DNA repair"/>
    <property type="evidence" value="ECO:0007669"/>
    <property type="project" value="TreeGrafter"/>
</dbReference>
<evidence type="ECO:0000313" key="4">
    <source>
        <dbReference type="Proteomes" id="UP000015104"/>
    </source>
</evidence>
<dbReference type="InterPro" id="IPR046807">
    <property type="entry name" value="Tra1_central"/>
</dbReference>
<dbReference type="HOGENOM" id="CLU_000129_0_0_1"/>
<dbReference type="GO" id="GO:0005634">
    <property type="term" value="C:nucleus"/>
    <property type="evidence" value="ECO:0007669"/>
    <property type="project" value="TreeGrafter"/>
</dbReference>
<evidence type="ECO:0000256" key="1">
    <source>
        <dbReference type="SAM" id="MobiDB-lite"/>
    </source>
</evidence>
<dbReference type="InterPro" id="IPR046805">
    <property type="entry name" value="Tra1_ring"/>
</dbReference>
<dbReference type="STRING" id="32264.T1KDE0"/>
<feature type="domain" description="PIK-related kinase FAT" evidence="2">
    <location>
        <begin position="2706"/>
        <end position="2948"/>
    </location>
</feature>
<dbReference type="Proteomes" id="UP000015104">
    <property type="component" value="Unassembled WGS sequence"/>
</dbReference>
<accession>T1KDE0</accession>
<dbReference type="GO" id="GO:0035267">
    <property type="term" value="C:NuA4 histone acetyltransferase complex"/>
    <property type="evidence" value="ECO:0007669"/>
    <property type="project" value="TreeGrafter"/>
</dbReference>
<dbReference type="EMBL" id="CAEY01002016">
    <property type="status" value="NOT_ANNOTATED_CDS"/>
    <property type="molecule type" value="Genomic_DNA"/>
</dbReference>
<protein>
    <recommendedName>
        <fullName evidence="2">PIK-related kinase FAT domain-containing protein</fullName>
    </recommendedName>
</protein>
<evidence type="ECO:0000259" key="2">
    <source>
        <dbReference type="Pfam" id="PF02259"/>
    </source>
</evidence>
<name>T1KDE0_TETUR</name>
<dbReference type="InterPro" id="IPR050517">
    <property type="entry name" value="DDR_Repair_Kinase"/>
</dbReference>
<reference evidence="4" key="1">
    <citation type="submission" date="2011-08" db="EMBL/GenBank/DDBJ databases">
        <authorList>
            <person name="Rombauts S."/>
        </authorList>
    </citation>
    <scope>NUCLEOTIDE SEQUENCE</scope>
    <source>
        <strain evidence="4">London</strain>
    </source>
</reference>
<dbReference type="Pfam" id="PF20206">
    <property type="entry name" value="Tra1_ring"/>
    <property type="match status" value="1"/>
</dbReference>
<organism evidence="3 4">
    <name type="scientific">Tetranychus urticae</name>
    <name type="common">Two-spotted spider mite</name>
    <dbReference type="NCBI Taxonomy" id="32264"/>
    <lineage>
        <taxon>Eukaryota</taxon>
        <taxon>Metazoa</taxon>
        <taxon>Ecdysozoa</taxon>
        <taxon>Arthropoda</taxon>
        <taxon>Chelicerata</taxon>
        <taxon>Arachnida</taxon>
        <taxon>Acari</taxon>
        <taxon>Acariformes</taxon>
        <taxon>Trombidiformes</taxon>
        <taxon>Prostigmata</taxon>
        <taxon>Eleutherengona</taxon>
        <taxon>Raphignathae</taxon>
        <taxon>Tetranychoidea</taxon>
        <taxon>Tetranychidae</taxon>
        <taxon>Tetranychus</taxon>
    </lineage>
</organism>
<dbReference type="SUPFAM" id="SSF48371">
    <property type="entry name" value="ARM repeat"/>
    <property type="match status" value="3"/>
</dbReference>
<dbReference type="PANTHER" id="PTHR11139">
    <property type="entry name" value="ATAXIA TELANGIECTASIA MUTATED ATM -RELATED"/>
    <property type="match status" value="1"/>
</dbReference>
<dbReference type="InterPro" id="IPR003151">
    <property type="entry name" value="PIK-rel_kinase_FAT"/>
</dbReference>
<dbReference type="GO" id="GO:0000124">
    <property type="term" value="C:SAGA complex"/>
    <property type="evidence" value="ECO:0007669"/>
    <property type="project" value="TreeGrafter"/>
</dbReference>
<sequence length="2960" mass="335885">MASDVLNKVNACKSYVSLLVDPNARDDSKLKAAQAIAEDLEAIISSPQYPSFLEHAVNTFRRFLADGQPLFIVEHTGQQLRKLILEIIQRLPVNEHLRVHSNTLISLMFLLLDIENEENVLVILRIIIELHKSHRPPFSTEIQKFLNFVKKIYQDLPNNMNRIFEIKQSLKVKDISELTTQLPVLINEIFTLTPVMSEKKSSENNLIYNLIPKATLSLKVLAELPIIVVLMYQLYKANLQQEIEILIPLIMNALTLQPSPQLRNHAMFNQEVFVDFVAAQIKTLSFLAYMVRIYQDSVNANVNQLITGFISILVNCPHEVAHLRKELLIAARHILMTDLKTKFIPCIDQLFDENIVIGKGWTAQNSLRPLAYSTIADLVHHVRTQLKFKDLVSAVNVFSKNVHDEHLTNSIHTMSCKLLLNLVECIRTRAEIEHGAQACQVSREVLLKLLEVYVLKFKHIAKHHIPMLINRQTTQQASHSSNSSQQTQQHSTQSLPQSTNSETKSDESKPFPSGVGENFGADDRPKFGFPTIPSDNYSISDCKGLVKTLIVGVKTITYGMPSYRAAGDTSTTPPQQKQFHPKETILYIRLVKYALMALDVYTITPSPVNISASLTTSTHQNVVQGTTGIFRANLMSNVRPKEEKEVLEHFAGVFQNVSPQSFREVFSTLIDFYVERTNSNIALLTLANSFLGNPVLSPVFATIIVEYLLERMEEMGTNLEKSNLHLKLYKLVFGSVSLFPAENELMLKPHLHNIVNRSLELALSAKEPYNYFLLLRALFRSIGGGSHDLLYQEFLPLLPSLLQGLNSLQSGLHKQHMHDLFVELCLTVPVRLSSLLPYLPMLMDPLVAALNGSQTLVSQGLRTLELCVDNLQPDFLYDHIQPVRAGLMQALWKTLRYPSDSIAGVSFRLLGKFGGGNRKMMTEPQKIEFIDHKEGSVNGSTSIVVCFPEHKSSINLPIDKVIETAFNALKSSTTDPFYRRQCWEVIKGFLIAHIQPPPPDEDKYNLQRFFSHPSFSQGEIHPLNGPFYKSSDSQIRKVHEMALTGMFVAAAIKELRSIVLPFMVSLVRHYTLLAISQQSGPINLGGKQHKLYGMDALVLIDAVATIMGHEEKELCKPGHLALIIILDTGTAILGSRERTCQLPLTEYLVERMCALCYDRAWYAKLGGCIAIKFLFERMTLKWVFAHQYMFLKALLFVMMDLTGEVSSGAVDMAKSNLEKMITLCAAPIKLLMDGSNSDLVEAQKKSLHEVTQELVRQVTSPNTCVRQQAMNSLKVLAEVQESTIEAIMRPHKDVLTDMVPPKKNVLGHQPVNTQIGLMEGNTFCMTLEPPLFTLDMSVPEHVSFVEELTNLCKTEDAQLMKFAIYKNVPNLTQLKKSVLKTLTAYAPLYPKRDEIFPVLFCALLSTNSEIQETGFECLKKFLTFGKVDLDAVINGIRSYMADHEKLNLNIIKRINYLAQLFPVLFTEKLCDRMAQNLKKWLDTVVRSHKKNIEEMKVCAALIDFFHIVPATGTKYVEVLLCYVFKTEKALSIEPGSILRDPLRKFLQRYPEHTLDLLLTERNINEDQIYRFVKYLLKGPEGAIFRQVLQQNPARLVKFASGPIQIQEKISIPQPQAAQPDGSGAAAPQPQAQTQTVTVTYDLQYQAILITSILVKYDEQWLSGQIPLVEALIKIWNSPELPKKHSKIESSDYVQWREPKLLMKCLLNYFKQNPNGNSIILLFNLLRAFINRYICDFDFFRDFLEQTVTNYTIEWKREAFFKFANIFYDDNYPQELKAKILQYIIIPSFAVTFERGEGERLIGGPPAPEQDQDDNLISVFIYRVVEPEYRLYSDAVRILLLQFSCLLVEQASPHIHDAANKRQGTKLRRLMTFAWPCLLSKSCVDPATKYHGHLLLAHIIAKFAIHKRIVLQVFHSLLKAHANEARTVVRQALEILTPAMPQRMEDGNSMLTHWTKKIIVEEGHSLPQLTHMLQLLIRHYKVYYPVRHHLIQHMVASIQRLGFTPNSTVDHRKISVDLVEVILLWELQRSREEQEQQSTAAATPTATASTATLNHRKKSKSLQRQLLHHLTTHQDAIVNFLLRLACHVNETGTNLGSPGEILSRRCVNLLKLALKPEIWPTAELRLGWFDKLLLTVESTTPNYGNICTALELLSFLLNILRREAILVSFKPLQRGIAACMTCTNTKVIRCVHNLLTRLMSFFPTEGATSTTASKHEELEALYSAVSKVIFEGLSNYEKATGPTLPQSLFGTIMILKAACSNNPCYIDRMIVLFMRVLQKMAREHLSPTLPNEQPNPMGSELLILSLDLVKNRIGVMGQEMRKAFFTNILVGLIEKSPDVKVLRAITKMLEDWVKNKGPFGANQAPTLREKTLLLVKMMMFVEKRFADDNELMAQFLELINYVYRDESLKNTDLATKLEQAFMSGLRCVQPQIRAKFFEVFDASIRRRLHDRLLYIVCSQNWETIGPHFWIKQCIELILVSVIHTLCITSGNPIAMLPSPTAVIDFGDQQERASLANSINDQMDIDMFCAMANGIDSVREAEEVMDIELSSAEENQSNNSRGSIYGGSNLLGTRRPSTPSDPTQHLRVLISKQNKFLNSLKETRTLNFLMAVAQLCHMDTNLAYHTWIQLFPRLWKILSERQQNLLTAELIPFICSGSHIIQKDFLSYPSDHLFLNTWKHWIRCSKELNQWDLILDYGNSKGCTNPFLVLESAWRIPQWMMMKKALHQVETNHPKELAWKVALFKGYNHICNVEDHNLPMADRMVDLASTLCIKEWRRLPSIVSHIHVDLLQAAQLIMELQEAGQINQSLTPNNTRASCIHDMKAIVKTWKNRLPVLSDDFSHWSHVFTWRQHHFQAIVQFYDPTNTALTNLGTRTAVAEGLTANITNQPTDPQASQAVLGVHASAQSIINTGRIARKHGLIGACLEALTKIHAIPSIPIVDCFQKIRQRGQSCIQCRSSVT</sequence>
<evidence type="ECO:0000313" key="3">
    <source>
        <dbReference type="EnsemblMetazoa" id="tetur09g02600.1"/>
    </source>
</evidence>